<gene>
    <name evidence="1" type="ORF">SNE25_18300</name>
</gene>
<evidence type="ECO:0000313" key="2">
    <source>
        <dbReference type="Proteomes" id="UP001324380"/>
    </source>
</evidence>
<proteinExistence type="predicted"/>
<dbReference type="Proteomes" id="UP001324380">
    <property type="component" value="Chromosome"/>
</dbReference>
<reference evidence="1 2" key="1">
    <citation type="submission" date="2023-11" db="EMBL/GenBank/DDBJ databases">
        <title>Analysis of the Genomes of Mucilaginibacter gossypii cycad 4 and M. sabulilitoris SNA2: microbes with the potential for plant growth promotion.</title>
        <authorList>
            <person name="Hirsch A.M."/>
            <person name="Humm E."/>
            <person name="Rubbi M."/>
            <person name="Del Vecchio G."/>
            <person name="Ha S.M."/>
            <person name="Pellegrini M."/>
            <person name="Gunsalus R.P."/>
        </authorList>
    </citation>
    <scope>NUCLEOTIDE SEQUENCE [LARGE SCALE GENOMIC DNA]</scope>
    <source>
        <strain evidence="1 2">SNA2</strain>
    </source>
</reference>
<accession>A0ABZ0TDI4</accession>
<name>A0ABZ0TDI4_9SPHI</name>
<dbReference type="RefSeq" id="WP_321560437.1">
    <property type="nucleotide sequence ID" value="NZ_CP139558.1"/>
</dbReference>
<dbReference type="EMBL" id="CP139558">
    <property type="protein sequence ID" value="WPU91271.1"/>
    <property type="molecule type" value="Genomic_DNA"/>
</dbReference>
<sequence length="104" mass="12395">MASMFESVERELKVTAEKARVNGMWFSSNRGERWLTPEEFEAEGQSDLIIWGKECRTVLTEFTMRDPRYEIRARLKHINQSTLDLQNFSERVFAYFNNVPKDKR</sequence>
<organism evidence="1 2">
    <name type="scientific">Mucilaginibacter sabulilitoris</name>
    <dbReference type="NCBI Taxonomy" id="1173583"/>
    <lineage>
        <taxon>Bacteria</taxon>
        <taxon>Pseudomonadati</taxon>
        <taxon>Bacteroidota</taxon>
        <taxon>Sphingobacteriia</taxon>
        <taxon>Sphingobacteriales</taxon>
        <taxon>Sphingobacteriaceae</taxon>
        <taxon>Mucilaginibacter</taxon>
    </lineage>
</organism>
<keyword evidence="2" id="KW-1185">Reference proteome</keyword>
<protein>
    <submittedName>
        <fullName evidence="1">Uncharacterized protein</fullName>
    </submittedName>
</protein>
<evidence type="ECO:0000313" key="1">
    <source>
        <dbReference type="EMBL" id="WPU91271.1"/>
    </source>
</evidence>